<comment type="caution">
    <text evidence="1">The sequence shown here is derived from an EMBL/GenBank/DDBJ whole genome shotgun (WGS) entry which is preliminary data.</text>
</comment>
<keyword evidence="2" id="KW-1185">Reference proteome</keyword>
<organism evidence="1 2">
    <name type="scientific">Paralimibaculum aggregatum</name>
    <dbReference type="NCBI Taxonomy" id="3036245"/>
    <lineage>
        <taxon>Bacteria</taxon>
        <taxon>Pseudomonadati</taxon>
        <taxon>Pseudomonadota</taxon>
        <taxon>Alphaproteobacteria</taxon>
        <taxon>Rhodobacterales</taxon>
        <taxon>Paracoccaceae</taxon>
        <taxon>Paralimibaculum</taxon>
    </lineage>
</organism>
<reference evidence="1 2" key="1">
    <citation type="submission" date="2023-04" db="EMBL/GenBank/DDBJ databases">
        <title>Marinoamorphus aggregata gen. nov., sp. Nov., isolate from tissue of brittle star Ophioplocus japonicus.</title>
        <authorList>
            <person name="Kawano K."/>
            <person name="Sawayama S."/>
            <person name="Nakagawa S."/>
        </authorList>
    </citation>
    <scope>NUCLEOTIDE SEQUENCE [LARGE SCALE GENOMIC DNA]</scope>
    <source>
        <strain evidence="1 2">NKW23</strain>
    </source>
</reference>
<dbReference type="Proteomes" id="UP001239909">
    <property type="component" value="Unassembled WGS sequence"/>
</dbReference>
<proteinExistence type="predicted"/>
<dbReference type="RefSeq" id="WP_285674650.1">
    <property type="nucleotide sequence ID" value="NZ_BSYI01000061.1"/>
</dbReference>
<name>A0ABQ6LTC4_9RHOB</name>
<accession>A0ABQ6LTC4</accession>
<gene>
    <name evidence="1" type="ORF">LNKW23_45650</name>
</gene>
<sequence length="662" mass="71753">MTQSIFTYFKVAPRDFGPFLMDTQDLSINRGGSLTLLAMPSLLRAHLEAEFPDVEFDVIQQAASELFFRACTRAGGLALAIEPEKLNDVPAGFKNRTRFGNAVNEILPGLKEAGISDAALRDAARNLLLNAGAETLDEILVERVAAEILRRAGQAVQQGQRPLEDKQADAITRHIRDYLASERDNWPFDLFQFGVAVHRPSDAGQDKPGPVIAALETDLARQQMAALNCPIPPRPSLAGTSAEQAVCHYTRRFGADAKSRVKKRPTSKSAERRFEIGRREKRNFYARILEEAAAAAGEDCDEIARGQAALEGLHDFAGDFEELVADPPKQLSASVRAGMTVLWMDGNAFGKRRSGAEDFDAYRAFSDRLDQLKARLLARIICWVAAENALQLATADGVVARFETLLWGGDEFGFVCPAWVGWEFARLVVAETGGWTDHKGKPLTFSIGLAFAPHDAPISQVRTAADAMADGAKGDRSATRLNVMAFEGVDRVHLNASSYWNSLFGDAAELAGQVLGAADLDTMAQAKTALDRSIGRSTLHRFVFEGMRRLEAADRGQTREASDTGDRPATEACADAAVARKQARLADIEAWILTEIDRVGRSTDLTDALPEIEAAAPPAPGQRFARAGHGALFGALCRLSVFYDYIHGLTGDRAAHAGSGAS</sequence>
<evidence type="ECO:0000313" key="2">
    <source>
        <dbReference type="Proteomes" id="UP001239909"/>
    </source>
</evidence>
<evidence type="ECO:0000313" key="1">
    <source>
        <dbReference type="EMBL" id="GMG85345.1"/>
    </source>
</evidence>
<dbReference type="Gene3D" id="3.30.70.270">
    <property type="match status" value="1"/>
</dbReference>
<dbReference type="InterPro" id="IPR043128">
    <property type="entry name" value="Rev_trsase/Diguanyl_cyclase"/>
</dbReference>
<protein>
    <submittedName>
        <fullName evidence="1">Uncharacterized protein</fullName>
    </submittedName>
</protein>
<dbReference type="EMBL" id="BSYI01000061">
    <property type="protein sequence ID" value="GMG85345.1"/>
    <property type="molecule type" value="Genomic_DNA"/>
</dbReference>